<dbReference type="InterPro" id="IPR012164">
    <property type="entry name" value="Rpa12/Rpb9/Rpc10/TFS"/>
</dbReference>
<evidence type="ECO:0000256" key="5">
    <source>
        <dbReference type="ARBA" id="ARBA00022723"/>
    </source>
</evidence>
<keyword evidence="16" id="KW-1185">Reference proteome</keyword>
<comment type="subunit">
    <text evidence="2">Component of the RNA polymerase II (Pol II) complex consisting of 12 subunits.</text>
</comment>
<dbReference type="Pfam" id="PF01096">
    <property type="entry name" value="Zn_ribbon_TFIIS"/>
    <property type="match status" value="1"/>
</dbReference>
<evidence type="ECO:0000256" key="1">
    <source>
        <dbReference type="ARBA" id="ARBA00004604"/>
    </source>
</evidence>
<evidence type="ECO:0000256" key="12">
    <source>
        <dbReference type="RuleBase" id="RU003474"/>
    </source>
</evidence>
<dbReference type="InterPro" id="IPR034012">
    <property type="entry name" value="Zn_ribbon_RPB9_C"/>
</dbReference>
<dbReference type="GO" id="GO:0001193">
    <property type="term" value="P:maintenance of transcriptional fidelity during transcription elongation by RNA polymerase II"/>
    <property type="evidence" value="ECO:0007669"/>
    <property type="project" value="TreeGrafter"/>
</dbReference>
<dbReference type="SUPFAM" id="SSF57783">
    <property type="entry name" value="Zinc beta-ribbon"/>
    <property type="match status" value="2"/>
</dbReference>
<dbReference type="GO" id="GO:0003899">
    <property type="term" value="F:DNA-directed RNA polymerase activity"/>
    <property type="evidence" value="ECO:0007669"/>
    <property type="project" value="InterPro"/>
</dbReference>
<reference evidence="15 16" key="1">
    <citation type="submission" date="2015-07" db="EMBL/GenBank/DDBJ databases">
        <title>Comparative genomics of the Sigatoka disease complex on banana suggests a link between parallel evolutionary changes in Pseudocercospora fijiensis and Pseudocercospora eumusae and increased virulence on the banana host.</title>
        <authorList>
            <person name="Chang T.-C."/>
            <person name="Salvucci A."/>
            <person name="Crous P.W."/>
            <person name="Stergiopoulos I."/>
        </authorList>
    </citation>
    <scope>NUCLEOTIDE SEQUENCE [LARGE SCALE GENOMIC DNA]</scope>
    <source>
        <strain evidence="15 16">CBS 114824</strain>
    </source>
</reference>
<keyword evidence="8 12" id="KW-0804">Transcription</keyword>
<evidence type="ECO:0000256" key="13">
    <source>
        <dbReference type="SAM" id="MobiDB-lite"/>
    </source>
</evidence>
<evidence type="ECO:0000256" key="8">
    <source>
        <dbReference type="ARBA" id="ARBA00023163"/>
    </source>
</evidence>
<evidence type="ECO:0000256" key="11">
    <source>
        <dbReference type="PROSITE-ProRule" id="PRU00472"/>
    </source>
</evidence>
<dbReference type="EMBL" id="LFZN01000222">
    <property type="protein sequence ID" value="KXS95316.1"/>
    <property type="molecule type" value="Genomic_DNA"/>
</dbReference>
<sequence length="202" mass="22509">MSNYEMEDSPAPESKGEDSKKISFRFCRECSNMLYPKEDRLTNQLMFACRTCQFSEPATASCIWRNSLKEDVQETAGNVDDVAQDPTVGNSNDSSDDDEIMEDSTELEDIEGEDIVPGLCTLCGQEILCPICEMPTDGGTALEVDDPDKDEALPHAEEECKKCGARDAVYFQSQQRTAETGMALFYVCCECQNVWSTLEGKR</sequence>
<evidence type="ECO:0000256" key="9">
    <source>
        <dbReference type="ARBA" id="ARBA00023242"/>
    </source>
</evidence>
<protein>
    <recommendedName>
        <fullName evidence="3">DNA-directed RNA polymerase II subunit RPB9</fullName>
    </recommendedName>
    <alternativeName>
        <fullName evidence="10">DNA-directed RNA polymerase II subunit 9</fullName>
    </alternativeName>
</protein>
<evidence type="ECO:0000259" key="14">
    <source>
        <dbReference type="PROSITE" id="PS51133"/>
    </source>
</evidence>
<dbReference type="CDD" id="cd10508">
    <property type="entry name" value="Zn-ribbon_RPB9"/>
    <property type="match status" value="1"/>
</dbReference>
<evidence type="ECO:0000313" key="16">
    <source>
        <dbReference type="Proteomes" id="UP000070133"/>
    </source>
</evidence>
<dbReference type="PROSITE" id="PS51133">
    <property type="entry name" value="ZF_TFIIS_2"/>
    <property type="match status" value="1"/>
</dbReference>
<proteinExistence type="inferred from homology"/>
<dbReference type="InterPro" id="IPR001529">
    <property type="entry name" value="Zn_ribbon_RPB9"/>
</dbReference>
<feature type="compositionally biased region" description="Acidic residues" evidence="13">
    <location>
        <begin position="94"/>
        <end position="103"/>
    </location>
</feature>
<name>A0A139GYN8_9PEZI</name>
<dbReference type="GO" id="GO:0005730">
    <property type="term" value="C:nucleolus"/>
    <property type="evidence" value="ECO:0007669"/>
    <property type="project" value="UniProtKB-SubCell"/>
</dbReference>
<organism evidence="15 16">
    <name type="scientific">Pseudocercospora eumusae</name>
    <dbReference type="NCBI Taxonomy" id="321146"/>
    <lineage>
        <taxon>Eukaryota</taxon>
        <taxon>Fungi</taxon>
        <taxon>Dikarya</taxon>
        <taxon>Ascomycota</taxon>
        <taxon>Pezizomycotina</taxon>
        <taxon>Dothideomycetes</taxon>
        <taxon>Dothideomycetidae</taxon>
        <taxon>Mycosphaerellales</taxon>
        <taxon>Mycosphaerellaceae</taxon>
        <taxon>Pseudocercospora</taxon>
    </lineage>
</organism>
<keyword evidence="6 11" id="KW-0863">Zinc-finger</keyword>
<dbReference type="STRING" id="321146.A0A139GYN8"/>
<evidence type="ECO:0000256" key="7">
    <source>
        <dbReference type="ARBA" id="ARBA00022833"/>
    </source>
</evidence>
<gene>
    <name evidence="15" type="ORF">AC578_10473</name>
</gene>
<dbReference type="SMART" id="SM00440">
    <property type="entry name" value="ZnF_C2C2"/>
    <property type="match status" value="1"/>
</dbReference>
<keyword evidence="4 12" id="KW-0240">DNA-directed RNA polymerase</keyword>
<dbReference type="GO" id="GO:0006367">
    <property type="term" value="P:transcription initiation at RNA polymerase II promoter"/>
    <property type="evidence" value="ECO:0007669"/>
    <property type="project" value="TreeGrafter"/>
</dbReference>
<keyword evidence="5 12" id="KW-0479">Metal-binding</keyword>
<evidence type="ECO:0000256" key="3">
    <source>
        <dbReference type="ARBA" id="ARBA00015926"/>
    </source>
</evidence>
<dbReference type="SMART" id="SM00661">
    <property type="entry name" value="RPOL9"/>
    <property type="match status" value="1"/>
</dbReference>
<dbReference type="FunFam" id="2.20.25.10:FF:000008">
    <property type="entry name" value="DNA-directed RNA polymerase II subunit RPB9"/>
    <property type="match status" value="1"/>
</dbReference>
<dbReference type="Gene3D" id="2.20.25.10">
    <property type="match status" value="2"/>
</dbReference>
<evidence type="ECO:0000256" key="10">
    <source>
        <dbReference type="ARBA" id="ARBA00042129"/>
    </source>
</evidence>
<evidence type="ECO:0000256" key="6">
    <source>
        <dbReference type="ARBA" id="ARBA00022771"/>
    </source>
</evidence>
<evidence type="ECO:0000256" key="4">
    <source>
        <dbReference type="ARBA" id="ARBA00022478"/>
    </source>
</evidence>
<dbReference type="PANTHER" id="PTHR11239:SF1">
    <property type="entry name" value="DNA-DIRECTED RNA POLYMERASE II SUBUNIT RPB9"/>
    <property type="match status" value="1"/>
</dbReference>
<dbReference type="PANTHER" id="PTHR11239">
    <property type="entry name" value="DNA-DIRECTED RNA POLYMERASE"/>
    <property type="match status" value="1"/>
</dbReference>
<keyword evidence="7" id="KW-0862">Zinc</keyword>
<feature type="domain" description="TFIIS-type" evidence="14">
    <location>
        <begin position="156"/>
        <end position="196"/>
    </location>
</feature>
<comment type="subcellular location">
    <subcellularLocation>
        <location evidence="1">Nucleus</location>
        <location evidence="1">Nucleolus</location>
    </subcellularLocation>
</comment>
<keyword evidence="9" id="KW-0539">Nucleus</keyword>
<dbReference type="Proteomes" id="UP000070133">
    <property type="component" value="Unassembled WGS sequence"/>
</dbReference>
<dbReference type="AlphaFoldDB" id="A0A139GYN8"/>
<dbReference type="InterPro" id="IPR001222">
    <property type="entry name" value="Znf_TFIIS"/>
</dbReference>
<comment type="similarity">
    <text evidence="12">Belongs to the archaeal rpoM/eukaryotic RPA12/RPB9/RPC11 RNA polymerase family.</text>
</comment>
<feature type="region of interest" description="Disordered" evidence="13">
    <location>
        <begin position="76"/>
        <end position="103"/>
    </location>
</feature>
<evidence type="ECO:0000256" key="2">
    <source>
        <dbReference type="ARBA" id="ARBA00011730"/>
    </source>
</evidence>
<dbReference type="GO" id="GO:0003676">
    <property type="term" value="F:nucleic acid binding"/>
    <property type="evidence" value="ECO:0007669"/>
    <property type="project" value="InterPro"/>
</dbReference>
<dbReference type="GO" id="GO:0008270">
    <property type="term" value="F:zinc ion binding"/>
    <property type="evidence" value="ECO:0007669"/>
    <property type="project" value="UniProtKB-KW"/>
</dbReference>
<dbReference type="GO" id="GO:0005665">
    <property type="term" value="C:RNA polymerase II, core complex"/>
    <property type="evidence" value="ECO:0007669"/>
    <property type="project" value="TreeGrafter"/>
</dbReference>
<comment type="caution">
    <text evidence="15">The sequence shown here is derived from an EMBL/GenBank/DDBJ whole genome shotgun (WGS) entry which is preliminary data.</text>
</comment>
<accession>A0A139GYN8</accession>
<dbReference type="OrthoDB" id="282270at2759"/>
<evidence type="ECO:0000313" key="15">
    <source>
        <dbReference type="EMBL" id="KXS95316.1"/>
    </source>
</evidence>
<dbReference type="Pfam" id="PF02150">
    <property type="entry name" value="Zn_ribbon_RPB9"/>
    <property type="match status" value="1"/>
</dbReference>
<dbReference type="GO" id="GO:0006283">
    <property type="term" value="P:transcription-coupled nucleotide-excision repair"/>
    <property type="evidence" value="ECO:0007669"/>
    <property type="project" value="TreeGrafter"/>
</dbReference>